<sequence length="72" mass="8080">MDVPMELQIDKTPNSLVTKKQSWYKSHCFHGSSICFLPFSLGFNSKGFAREEGSKNLGSQISPCFKPINLIN</sequence>
<dbReference type="Proteomes" id="UP000006729">
    <property type="component" value="Chromosome 11"/>
</dbReference>
<proteinExistence type="predicted"/>
<evidence type="ECO:0000313" key="2">
    <source>
        <dbReference type="Proteomes" id="UP000006729"/>
    </source>
</evidence>
<reference evidence="1 2" key="1">
    <citation type="journal article" date="2006" name="Science">
        <title>The genome of black cottonwood, Populus trichocarpa (Torr. &amp; Gray).</title>
        <authorList>
            <person name="Tuskan G.A."/>
            <person name="Difazio S."/>
            <person name="Jansson S."/>
            <person name="Bohlmann J."/>
            <person name="Grigoriev I."/>
            <person name="Hellsten U."/>
            <person name="Putnam N."/>
            <person name="Ralph S."/>
            <person name="Rombauts S."/>
            <person name="Salamov A."/>
            <person name="Schein J."/>
            <person name="Sterck L."/>
            <person name="Aerts A."/>
            <person name="Bhalerao R.R."/>
            <person name="Bhalerao R.P."/>
            <person name="Blaudez D."/>
            <person name="Boerjan W."/>
            <person name="Brun A."/>
            <person name="Brunner A."/>
            <person name="Busov V."/>
            <person name="Campbell M."/>
            <person name="Carlson J."/>
            <person name="Chalot M."/>
            <person name="Chapman J."/>
            <person name="Chen G.L."/>
            <person name="Cooper D."/>
            <person name="Coutinho P.M."/>
            <person name="Couturier J."/>
            <person name="Covert S."/>
            <person name="Cronk Q."/>
            <person name="Cunningham R."/>
            <person name="Davis J."/>
            <person name="Degroeve S."/>
            <person name="Dejardin A."/>
            <person name="Depamphilis C."/>
            <person name="Detter J."/>
            <person name="Dirks B."/>
            <person name="Dubchak I."/>
            <person name="Duplessis S."/>
            <person name="Ehlting J."/>
            <person name="Ellis B."/>
            <person name="Gendler K."/>
            <person name="Goodstein D."/>
            <person name="Gribskov M."/>
            <person name="Grimwood J."/>
            <person name="Groover A."/>
            <person name="Gunter L."/>
            <person name="Hamberger B."/>
            <person name="Heinze B."/>
            <person name="Helariutta Y."/>
            <person name="Henrissat B."/>
            <person name="Holligan D."/>
            <person name="Holt R."/>
            <person name="Huang W."/>
            <person name="Islam-Faridi N."/>
            <person name="Jones S."/>
            <person name="Jones-Rhoades M."/>
            <person name="Jorgensen R."/>
            <person name="Joshi C."/>
            <person name="Kangasjarvi J."/>
            <person name="Karlsson J."/>
            <person name="Kelleher C."/>
            <person name="Kirkpatrick R."/>
            <person name="Kirst M."/>
            <person name="Kohler A."/>
            <person name="Kalluri U."/>
            <person name="Larimer F."/>
            <person name="Leebens-Mack J."/>
            <person name="Leple J.C."/>
            <person name="Locascio P."/>
            <person name="Lou Y."/>
            <person name="Lucas S."/>
            <person name="Martin F."/>
            <person name="Montanini B."/>
            <person name="Napoli C."/>
            <person name="Nelson D.R."/>
            <person name="Nelson C."/>
            <person name="Nieminen K."/>
            <person name="Nilsson O."/>
            <person name="Pereda V."/>
            <person name="Peter G."/>
            <person name="Philippe R."/>
            <person name="Pilate G."/>
            <person name="Poliakov A."/>
            <person name="Razumovskaya J."/>
            <person name="Richardson P."/>
            <person name="Rinaldi C."/>
            <person name="Ritland K."/>
            <person name="Rouze P."/>
            <person name="Ryaboy D."/>
            <person name="Schmutz J."/>
            <person name="Schrader J."/>
            <person name="Segerman B."/>
            <person name="Shin H."/>
            <person name="Siddiqui A."/>
            <person name="Sterky F."/>
            <person name="Terry A."/>
            <person name="Tsai C.J."/>
            <person name="Uberbacher E."/>
            <person name="Unneberg P."/>
            <person name="Vahala J."/>
            <person name="Wall K."/>
            <person name="Wessler S."/>
            <person name="Yang G."/>
            <person name="Yin T."/>
            <person name="Douglas C."/>
            <person name="Marra M."/>
            <person name="Sandberg G."/>
            <person name="Van de Peer Y."/>
            <person name="Rokhsar D."/>
        </authorList>
    </citation>
    <scope>NUCLEOTIDE SEQUENCE [LARGE SCALE GENOMIC DNA]</scope>
    <source>
        <strain evidence="2">cv. Nisqually</strain>
    </source>
</reference>
<accession>A0A2K1YLD3</accession>
<name>A0A2K1YLD3_POPTR</name>
<keyword evidence="2" id="KW-1185">Reference proteome</keyword>
<organism evidence="1 2">
    <name type="scientific">Populus trichocarpa</name>
    <name type="common">Western balsam poplar</name>
    <name type="synonym">Populus balsamifera subsp. trichocarpa</name>
    <dbReference type="NCBI Taxonomy" id="3694"/>
    <lineage>
        <taxon>Eukaryota</taxon>
        <taxon>Viridiplantae</taxon>
        <taxon>Streptophyta</taxon>
        <taxon>Embryophyta</taxon>
        <taxon>Tracheophyta</taxon>
        <taxon>Spermatophyta</taxon>
        <taxon>Magnoliopsida</taxon>
        <taxon>eudicotyledons</taxon>
        <taxon>Gunneridae</taxon>
        <taxon>Pentapetalae</taxon>
        <taxon>rosids</taxon>
        <taxon>fabids</taxon>
        <taxon>Malpighiales</taxon>
        <taxon>Salicaceae</taxon>
        <taxon>Saliceae</taxon>
        <taxon>Populus</taxon>
    </lineage>
</organism>
<dbReference type="EMBL" id="CM009300">
    <property type="protein sequence ID" value="PNT13823.1"/>
    <property type="molecule type" value="Genomic_DNA"/>
</dbReference>
<dbReference type="AlphaFoldDB" id="A0A2K1YLD3"/>
<dbReference type="InParanoid" id="A0A2K1YLD3"/>
<evidence type="ECO:0000313" key="1">
    <source>
        <dbReference type="EMBL" id="PNT13823.1"/>
    </source>
</evidence>
<gene>
    <name evidence="1" type="ORF">POPTR_011G166200</name>
</gene>
<protein>
    <submittedName>
        <fullName evidence="1">Uncharacterized protein</fullName>
    </submittedName>
</protein>